<dbReference type="HOGENOM" id="CLU_014709_1_0_1"/>
<evidence type="ECO:0000313" key="4">
    <source>
        <dbReference type="EnsemblPlants" id="AES61039"/>
    </source>
</evidence>
<dbReference type="Proteomes" id="UP000002051">
    <property type="component" value="Unassembled WGS sequence"/>
</dbReference>
<feature type="compositionally biased region" description="Polar residues" evidence="1">
    <location>
        <begin position="204"/>
        <end position="220"/>
    </location>
</feature>
<dbReference type="PaxDb" id="3880-AES61039"/>
<reference evidence="2 5" key="1">
    <citation type="journal article" date="2011" name="Nature">
        <title>The Medicago genome provides insight into the evolution of rhizobial symbioses.</title>
        <authorList>
            <person name="Young N.D."/>
            <person name="Debelle F."/>
            <person name="Oldroyd G.E."/>
            <person name="Geurts R."/>
            <person name="Cannon S.B."/>
            <person name="Udvardi M.K."/>
            <person name="Benedito V.A."/>
            <person name="Mayer K.F."/>
            <person name="Gouzy J."/>
            <person name="Schoof H."/>
            <person name="Van de Peer Y."/>
            <person name="Proost S."/>
            <person name="Cook D.R."/>
            <person name="Meyers B.C."/>
            <person name="Spannagl M."/>
            <person name="Cheung F."/>
            <person name="De Mita S."/>
            <person name="Krishnakumar V."/>
            <person name="Gundlach H."/>
            <person name="Zhou S."/>
            <person name="Mudge J."/>
            <person name="Bharti A.K."/>
            <person name="Murray J.D."/>
            <person name="Naoumkina M.A."/>
            <person name="Rosen B."/>
            <person name="Silverstein K.A."/>
            <person name="Tang H."/>
            <person name="Rombauts S."/>
            <person name="Zhao P.X."/>
            <person name="Zhou P."/>
            <person name="Barbe V."/>
            <person name="Bardou P."/>
            <person name="Bechner M."/>
            <person name="Bellec A."/>
            <person name="Berger A."/>
            <person name="Berges H."/>
            <person name="Bidwell S."/>
            <person name="Bisseling T."/>
            <person name="Choisne N."/>
            <person name="Couloux A."/>
            <person name="Denny R."/>
            <person name="Deshpande S."/>
            <person name="Dai X."/>
            <person name="Doyle J.J."/>
            <person name="Dudez A.M."/>
            <person name="Farmer A.D."/>
            <person name="Fouteau S."/>
            <person name="Franken C."/>
            <person name="Gibelin C."/>
            <person name="Gish J."/>
            <person name="Goldstein S."/>
            <person name="Gonzalez A.J."/>
            <person name="Green P.J."/>
            <person name="Hallab A."/>
            <person name="Hartog M."/>
            <person name="Hua A."/>
            <person name="Humphray S.J."/>
            <person name="Jeong D.H."/>
            <person name="Jing Y."/>
            <person name="Jocker A."/>
            <person name="Kenton S.M."/>
            <person name="Kim D.J."/>
            <person name="Klee K."/>
            <person name="Lai H."/>
            <person name="Lang C."/>
            <person name="Lin S."/>
            <person name="Macmil S.L."/>
            <person name="Magdelenat G."/>
            <person name="Matthews L."/>
            <person name="McCorrison J."/>
            <person name="Monaghan E.L."/>
            <person name="Mun J.H."/>
            <person name="Najar F.Z."/>
            <person name="Nicholson C."/>
            <person name="Noirot C."/>
            <person name="O'Bleness M."/>
            <person name="Paule C.R."/>
            <person name="Poulain J."/>
            <person name="Prion F."/>
            <person name="Qin B."/>
            <person name="Qu C."/>
            <person name="Retzel E.F."/>
            <person name="Riddle C."/>
            <person name="Sallet E."/>
            <person name="Samain S."/>
            <person name="Samson N."/>
            <person name="Sanders I."/>
            <person name="Saurat O."/>
            <person name="Scarpelli C."/>
            <person name="Schiex T."/>
            <person name="Segurens B."/>
            <person name="Severin A.J."/>
            <person name="Sherrier D.J."/>
            <person name="Shi R."/>
            <person name="Sims S."/>
            <person name="Singer S.R."/>
            <person name="Sinharoy S."/>
            <person name="Sterck L."/>
            <person name="Viollet A."/>
            <person name="Wang B.B."/>
            <person name="Wang K."/>
            <person name="Wang M."/>
            <person name="Wang X."/>
            <person name="Warfsmann J."/>
            <person name="Weissenbach J."/>
            <person name="White D.D."/>
            <person name="White J.D."/>
            <person name="Wiley G.B."/>
            <person name="Wincker P."/>
            <person name="Xing Y."/>
            <person name="Yang L."/>
            <person name="Yao Z."/>
            <person name="Ying F."/>
            <person name="Zhai J."/>
            <person name="Zhou L."/>
            <person name="Zuber A."/>
            <person name="Denarie J."/>
            <person name="Dixon R.A."/>
            <person name="May G.D."/>
            <person name="Schwartz D.C."/>
            <person name="Rogers J."/>
            <person name="Quetier F."/>
            <person name="Town C.D."/>
            <person name="Roe B.A."/>
        </authorList>
    </citation>
    <scope>NUCLEOTIDE SEQUENCE [LARGE SCALE GENOMIC DNA]</scope>
    <source>
        <strain evidence="2">A17</strain>
        <strain evidence="4 5">cv. Jemalong A17</strain>
    </source>
</reference>
<evidence type="ECO:0000313" key="2">
    <source>
        <dbReference type="EMBL" id="AES61039.2"/>
    </source>
</evidence>
<reference evidence="3" key="5">
    <citation type="journal article" date="2018" name="Nat. Plants">
        <title>Whole-genome landscape of Medicago truncatula symbiotic genes.</title>
        <authorList>
            <person name="Pecrix Y."/>
            <person name="Gamas P."/>
            <person name="Carrere S."/>
        </authorList>
    </citation>
    <scope>NUCLEOTIDE SEQUENCE</scope>
    <source>
        <tissue evidence="3">Leaves</tissue>
    </source>
</reference>
<dbReference type="Proteomes" id="UP000265566">
    <property type="component" value="Chromosome 1"/>
</dbReference>
<evidence type="ECO:0000313" key="5">
    <source>
        <dbReference type="Proteomes" id="UP000002051"/>
    </source>
</evidence>
<dbReference type="EnsemblPlants" id="AES61039">
    <property type="protein sequence ID" value="AES61039"/>
    <property type="gene ID" value="MTR_1g075280"/>
</dbReference>
<gene>
    <name evidence="4" type="primary">11429751</name>
    <name evidence="2" type="ordered locus">MTR_1g075280</name>
    <name evidence="3" type="ORF">MtrunA17_Chr1g0187091</name>
</gene>
<accession>G7I3Y5</accession>
<reference evidence="6" key="4">
    <citation type="journal article" date="2018" name="Nat. Plants">
        <title>Whole-genome landscape of Medicago truncatula symbiotic genes.</title>
        <authorList>
            <person name="Pecrix Y."/>
            <person name="Staton S.E."/>
            <person name="Sallet E."/>
            <person name="Lelandais-Briere C."/>
            <person name="Moreau S."/>
            <person name="Carrere S."/>
            <person name="Blein T."/>
            <person name="Jardinaud M.F."/>
            <person name="Latrasse D."/>
            <person name="Zouine M."/>
            <person name="Zahm M."/>
            <person name="Kreplak J."/>
            <person name="Mayjonade B."/>
            <person name="Satge C."/>
            <person name="Perez M."/>
            <person name="Cauet S."/>
            <person name="Marande W."/>
            <person name="Chantry-Darmon C."/>
            <person name="Lopez-Roques C."/>
            <person name="Bouchez O."/>
            <person name="Berard A."/>
            <person name="Debelle F."/>
            <person name="Munos S."/>
            <person name="Bendahmane A."/>
            <person name="Berges H."/>
            <person name="Niebel A."/>
            <person name="Buitink J."/>
            <person name="Frugier F."/>
            <person name="Benhamed M."/>
            <person name="Crespi M."/>
            <person name="Gouzy J."/>
            <person name="Gamas P."/>
        </authorList>
    </citation>
    <scope>NUCLEOTIDE SEQUENCE [LARGE SCALE GENOMIC DNA]</scope>
    <source>
        <strain evidence="6">cv. Jemalong A17</strain>
    </source>
</reference>
<evidence type="ECO:0000313" key="3">
    <source>
        <dbReference type="EMBL" id="RHN80331.1"/>
    </source>
</evidence>
<accession>A0A0C3UPK2</accession>
<dbReference type="STRING" id="3880.G7I3Y5"/>
<dbReference type="EMBL" id="CM001217">
    <property type="protein sequence ID" value="AES61039.2"/>
    <property type="molecule type" value="Genomic_DNA"/>
</dbReference>
<dbReference type="PANTHER" id="PTHR38940:SF5">
    <property type="match status" value="1"/>
</dbReference>
<name>G7I3Y5_MEDTR</name>
<reference evidence="2 5" key="2">
    <citation type="journal article" date="2014" name="BMC Genomics">
        <title>An improved genome release (version Mt4.0) for the model legume Medicago truncatula.</title>
        <authorList>
            <person name="Tang H."/>
            <person name="Krishnakumar V."/>
            <person name="Bidwell S."/>
            <person name="Rosen B."/>
            <person name="Chan A."/>
            <person name="Zhou S."/>
            <person name="Gentzbittel L."/>
            <person name="Childs K.L."/>
            <person name="Yandell M."/>
            <person name="Gundlach H."/>
            <person name="Mayer K.F."/>
            <person name="Schwartz D.C."/>
            <person name="Town C.D."/>
        </authorList>
    </citation>
    <scope>GENOME REANNOTATION</scope>
    <source>
        <strain evidence="4 5">cv. Jemalong A17</strain>
    </source>
</reference>
<dbReference type="ExpressionAtlas" id="G7I3Y5">
    <property type="expression patterns" value="differential"/>
</dbReference>
<dbReference type="EMBL" id="PSQE01000001">
    <property type="protein sequence ID" value="RHN80331.1"/>
    <property type="molecule type" value="Genomic_DNA"/>
</dbReference>
<evidence type="ECO:0000256" key="1">
    <source>
        <dbReference type="SAM" id="MobiDB-lite"/>
    </source>
</evidence>
<dbReference type="KEGG" id="mtr:11429751"/>
<dbReference type="eggNOG" id="ENOG502QSEI">
    <property type="taxonomic scope" value="Eukaryota"/>
</dbReference>
<dbReference type="AlphaFoldDB" id="G7I3Y5"/>
<reference evidence="4" key="3">
    <citation type="submission" date="2015-04" db="UniProtKB">
        <authorList>
            <consortium name="EnsemblPlants"/>
        </authorList>
    </citation>
    <scope>IDENTIFICATION</scope>
    <source>
        <strain evidence="4">cv. Jemalong A17</strain>
    </source>
</reference>
<keyword evidence="5" id="KW-1185">Reference proteome</keyword>
<dbReference type="PANTHER" id="PTHR38940">
    <property type="entry name" value="PLUS3 DOMAIN-CONTAINING PROTEIN"/>
    <property type="match status" value="1"/>
</dbReference>
<dbReference type="Gramene" id="rna4242">
    <property type="protein sequence ID" value="RHN80331.1"/>
    <property type="gene ID" value="gene4242"/>
</dbReference>
<proteinExistence type="predicted"/>
<sequence length="561" mass="62526">MKPKTGFELILNYSSQCHKEKLQTESSAGANAASRANTIFSANDPLSEIVWTPDKGFSLKCVDSSFTNKNTSLLRDVEPSSMVLALLQSVTCATDKPVEDVLVQPLAVICAKSDVSSTDTPARNSRSDSVAIFPEYTPYQEHDTGSGDNLEKINSVGGTSDLANGQKENLMNHWEKNICAQACVEIEAAKISEIMEEENKSSTISGQINQSPVGNSQVHQDGSKLSMEQNPSPRKHYKECFDTSVDNMVVEIEDGSYNRVEHMIEDKGSNPLGTYLISSGINHSEKMDLTSQKDLQTFSCKAAISAATSRILVSKSNDNKNESKVNETMLPYNKNESHLSFENYQNTGLFLASRKRSKQEVIIGSKRVKMQIQETSSYSKSYVNHHSSFMNLVSNMTKGYSQSSQDEEKSLALAHENPDRHLRWPYKGQSPELKNSFKSNFQSTYCQCFENVGTRMSHQVGESSSNSLCRWCSSLHPQVEETKEQYADNQLVIETKKLQNCFINKEASSSIGLKDEKGNNEDISKHKFNNVTPFSRLRDSEAMVSMFAKRLGAIKQCQQTE</sequence>
<dbReference type="OrthoDB" id="166375at2759"/>
<organism evidence="2 5">
    <name type="scientific">Medicago truncatula</name>
    <name type="common">Barrel medic</name>
    <name type="synonym">Medicago tribuloides</name>
    <dbReference type="NCBI Taxonomy" id="3880"/>
    <lineage>
        <taxon>Eukaryota</taxon>
        <taxon>Viridiplantae</taxon>
        <taxon>Streptophyta</taxon>
        <taxon>Embryophyta</taxon>
        <taxon>Tracheophyta</taxon>
        <taxon>Spermatophyta</taxon>
        <taxon>Magnoliopsida</taxon>
        <taxon>eudicotyledons</taxon>
        <taxon>Gunneridae</taxon>
        <taxon>Pentapetalae</taxon>
        <taxon>rosids</taxon>
        <taxon>fabids</taxon>
        <taxon>Fabales</taxon>
        <taxon>Fabaceae</taxon>
        <taxon>Papilionoideae</taxon>
        <taxon>50 kb inversion clade</taxon>
        <taxon>NPAAA clade</taxon>
        <taxon>Hologalegina</taxon>
        <taxon>IRL clade</taxon>
        <taxon>Trifolieae</taxon>
        <taxon>Medicago</taxon>
    </lineage>
</organism>
<evidence type="ECO:0000313" key="6">
    <source>
        <dbReference type="Proteomes" id="UP000265566"/>
    </source>
</evidence>
<protein>
    <submittedName>
        <fullName evidence="2 4">Uncharacterized protein</fullName>
    </submittedName>
</protein>
<feature type="region of interest" description="Disordered" evidence="1">
    <location>
        <begin position="204"/>
        <end position="234"/>
    </location>
</feature>